<evidence type="ECO:0000259" key="1">
    <source>
        <dbReference type="Pfam" id="PF05658"/>
    </source>
</evidence>
<evidence type="ECO:0000313" key="3">
    <source>
        <dbReference type="EMBL" id="MFC3638940.1"/>
    </source>
</evidence>
<protein>
    <submittedName>
        <fullName evidence="3">YadA family autotransporter adhesin</fullName>
    </submittedName>
</protein>
<dbReference type="Gene3D" id="2.150.10.10">
    <property type="entry name" value="Serralysin-like metalloprotease, C-terminal"/>
    <property type="match status" value="2"/>
</dbReference>
<feature type="domain" description="Trimeric autotransporter adhesin YadA-like head" evidence="1">
    <location>
        <begin position="124"/>
        <end position="150"/>
    </location>
</feature>
<feature type="domain" description="Trimeric autotransporter adhesin YadA-like head" evidence="1">
    <location>
        <begin position="57"/>
        <end position="76"/>
    </location>
</feature>
<dbReference type="InterPro" id="IPR008635">
    <property type="entry name" value="Coiled_stalk_dom"/>
</dbReference>
<dbReference type="Pfam" id="PF05662">
    <property type="entry name" value="YadA_stalk"/>
    <property type="match status" value="5"/>
</dbReference>
<comment type="caution">
    <text evidence="3">The sequence shown here is derived from an EMBL/GenBank/DDBJ whole genome shotgun (WGS) entry which is preliminary data.</text>
</comment>
<dbReference type="RefSeq" id="WP_376853164.1">
    <property type="nucleotide sequence ID" value="NZ_JBHRYC010000083.1"/>
</dbReference>
<dbReference type="InterPro" id="IPR011049">
    <property type="entry name" value="Serralysin-like_metalloprot_C"/>
</dbReference>
<feature type="domain" description="Trimeric autotransporter adhesin YadA-like stalk" evidence="2">
    <location>
        <begin position="189"/>
        <end position="232"/>
    </location>
</feature>
<keyword evidence="4" id="KW-1185">Reference proteome</keyword>
<dbReference type="Gene3D" id="1.20.5.170">
    <property type="match status" value="4"/>
</dbReference>
<reference evidence="4" key="1">
    <citation type="journal article" date="2019" name="Int. J. Syst. Evol. Microbiol.">
        <title>The Global Catalogue of Microorganisms (GCM) 10K type strain sequencing project: providing services to taxonomists for standard genome sequencing and annotation.</title>
        <authorList>
            <consortium name="The Broad Institute Genomics Platform"/>
            <consortium name="The Broad Institute Genome Sequencing Center for Infectious Disease"/>
            <person name="Wu L."/>
            <person name="Ma J."/>
        </authorList>
    </citation>
    <scope>NUCLEOTIDE SEQUENCE [LARGE SCALE GENOMIC DNA]</scope>
    <source>
        <strain evidence="4">KCTC 42282</strain>
    </source>
</reference>
<dbReference type="SUPFAM" id="SSF101967">
    <property type="entry name" value="Adhesin YadA, collagen-binding domain"/>
    <property type="match status" value="3"/>
</dbReference>
<organism evidence="3 4">
    <name type="scientific">Camelimonas fluminis</name>
    <dbReference type="NCBI Taxonomy" id="1576911"/>
    <lineage>
        <taxon>Bacteria</taxon>
        <taxon>Pseudomonadati</taxon>
        <taxon>Pseudomonadota</taxon>
        <taxon>Alphaproteobacteria</taxon>
        <taxon>Hyphomicrobiales</taxon>
        <taxon>Chelatococcaceae</taxon>
        <taxon>Camelimonas</taxon>
    </lineage>
</organism>
<feature type="domain" description="Trimeric autotransporter adhesin YadA-like stalk" evidence="2">
    <location>
        <begin position="266"/>
        <end position="309"/>
    </location>
</feature>
<dbReference type="InterPro" id="IPR008640">
    <property type="entry name" value="Adhesin_Head_dom"/>
</dbReference>
<feature type="domain" description="Trimeric autotransporter adhesin YadA-like stalk" evidence="2">
    <location>
        <begin position="688"/>
        <end position="729"/>
    </location>
</feature>
<feature type="domain" description="Trimeric autotransporter adhesin YadA-like head" evidence="1">
    <location>
        <begin position="595"/>
        <end position="621"/>
    </location>
</feature>
<name>A0ABV7UJP4_9HYPH</name>
<dbReference type="Gene3D" id="6.20.50.100">
    <property type="match status" value="1"/>
</dbReference>
<dbReference type="Gene3D" id="2.20.70.140">
    <property type="match status" value="1"/>
</dbReference>
<evidence type="ECO:0000313" key="4">
    <source>
        <dbReference type="Proteomes" id="UP001595704"/>
    </source>
</evidence>
<proteinExistence type="predicted"/>
<dbReference type="CDD" id="cd12820">
    <property type="entry name" value="LbR_YadA-like"/>
    <property type="match status" value="1"/>
</dbReference>
<accession>A0ABV7UJP4</accession>
<dbReference type="EMBL" id="JBHRYC010000083">
    <property type="protein sequence ID" value="MFC3638940.1"/>
    <property type="molecule type" value="Genomic_DNA"/>
</dbReference>
<gene>
    <name evidence="3" type="ORF">ACFONL_16490</name>
</gene>
<evidence type="ECO:0000259" key="2">
    <source>
        <dbReference type="Pfam" id="PF05662"/>
    </source>
</evidence>
<feature type="domain" description="Trimeric autotransporter adhesin YadA-like stalk" evidence="2">
    <location>
        <begin position="427"/>
        <end position="469"/>
    </location>
</feature>
<feature type="domain" description="Trimeric autotransporter adhesin YadA-like head" evidence="1">
    <location>
        <begin position="623"/>
        <end position="649"/>
    </location>
</feature>
<dbReference type="Proteomes" id="UP001595704">
    <property type="component" value="Unassembled WGS sequence"/>
</dbReference>
<feature type="domain" description="Trimeric autotransporter adhesin YadA-like stalk" evidence="2">
    <location>
        <begin position="498"/>
        <end position="541"/>
    </location>
</feature>
<dbReference type="Pfam" id="PF05658">
    <property type="entry name" value="YadA_head"/>
    <property type="match status" value="5"/>
</dbReference>
<feature type="domain" description="Trimeric autotransporter adhesin YadA-like head" evidence="1">
    <location>
        <begin position="95"/>
        <end position="119"/>
    </location>
</feature>
<sequence>MSILRLSSLVMSVRRKNLGLGALGVAGAITMAGLTTALPAMAQQYSAGSGSSTSQDRDVAVGVGAVASGGHSAAFGDVVEASGLRSAAIGSHTTASGRYSAALGSATTASADYAVAVGSQGTMASQARALAVGYDAQSTHADAVAIGSGARTKAAVAVGSVNINGQDYSFAGASPGSVFSIGNTGSERQLVNVAAGQLSASSTDAVNGSQLFRTNEAVTAVNTRVTNLNNGVVDGTIGVVQRSATPNVTVLTAAGGSAAAPGAAQKLTNLGDGVVSNASTDAINGSQLYGVSQSIANHIGGGATVGANGAINGPTYEVQGNPYTTVASAFGAVNTSLIEIGQAANRGWDLQANGDAITAVKPGDKVQFLDGQNIRVTRSGGDVTIATADDLNVTSVTAGNAQLTTNGLTITGGPSILTTGIDAGNLKVTNVAAGDISSAGSTDAVNGGQLYATNQAVEMLGNGVSNGTIGIIQRTTTPNVTVLTAAGGSAAAPGAAQKLSNLAGGDVNDTSAEAINGSQLYGVTQSIANHLGGGATVGTNGVVNGPTYVIQGQSYGTVFDSFAAVDSQLTTIGQQVNGGGIKYFHTNSQAADSQAVGDNSTAIGPQAVATGAASIATGMNARAQGDSSIALGANATAANAGDVAIGAGATTQAAVQTSTMTVNGKTYDVAGNATATVSFGSEGAERTVTNVAAGRVTATSTDVINGSQLYATNQALETLGSNVGVLGQNAVMYDTDGNGTKKNSITLQGGDANAPVCTSSEHFAQIAA</sequence>